<proteinExistence type="predicted"/>
<dbReference type="RefSeq" id="WP_123070033.1">
    <property type="nucleotide sequence ID" value="NZ_JSAB01000125.1"/>
</dbReference>
<dbReference type="PANTHER" id="PTHR41252">
    <property type="entry name" value="BLR2505 PROTEIN"/>
    <property type="match status" value="1"/>
</dbReference>
<dbReference type="Proteomes" id="UP000283254">
    <property type="component" value="Unassembled WGS sequence"/>
</dbReference>
<evidence type="ECO:0000313" key="3">
    <source>
        <dbReference type="Proteomes" id="UP000283254"/>
    </source>
</evidence>
<dbReference type="GO" id="GO:0016853">
    <property type="term" value="F:isomerase activity"/>
    <property type="evidence" value="ECO:0007669"/>
    <property type="project" value="UniProtKB-KW"/>
</dbReference>
<dbReference type="OrthoDB" id="129343at2"/>
<dbReference type="InterPro" id="IPR037401">
    <property type="entry name" value="SnoaL-like"/>
</dbReference>
<comment type="caution">
    <text evidence="2">The sequence shown here is derived from an EMBL/GenBank/DDBJ whole genome shotgun (WGS) entry which is preliminary data.</text>
</comment>
<evidence type="ECO:0000313" key="2">
    <source>
        <dbReference type="EMBL" id="RNF30278.1"/>
    </source>
</evidence>
<dbReference type="Pfam" id="PF12680">
    <property type="entry name" value="SnoaL_2"/>
    <property type="match status" value="1"/>
</dbReference>
<dbReference type="EMBL" id="JSAB01000125">
    <property type="protein sequence ID" value="RNF30278.1"/>
    <property type="molecule type" value="Genomic_DNA"/>
</dbReference>
<dbReference type="AlphaFoldDB" id="A0A422QJY3"/>
<keyword evidence="2" id="KW-0413">Isomerase</keyword>
<dbReference type="InterPro" id="IPR032710">
    <property type="entry name" value="NTF2-like_dom_sf"/>
</dbReference>
<gene>
    <name evidence="2" type="ORF">NM04_13530</name>
</gene>
<dbReference type="Gene3D" id="3.10.450.50">
    <property type="match status" value="1"/>
</dbReference>
<reference evidence="2" key="1">
    <citation type="submission" date="2014-10" db="EMBL/GenBank/DDBJ databases">
        <title>Massilia sp. genome.</title>
        <authorList>
            <person name="Xu B."/>
            <person name="Dai L."/>
            <person name="Huang Z."/>
        </authorList>
    </citation>
    <scope>NUCLEOTIDE SEQUENCE [LARGE SCALE GENOMIC DNA]</scope>
    <source>
        <strain evidence="2">CFS-1</strain>
    </source>
</reference>
<feature type="domain" description="SnoaL-like" evidence="1">
    <location>
        <begin position="14"/>
        <end position="107"/>
    </location>
</feature>
<keyword evidence="3" id="KW-1185">Reference proteome</keyword>
<sequence>MSESNKDVLLKANAAVTRGDNEGFLACCTDDLVWSTVGGETLRGKEAVRAWMVDGYAEPPRFNVRELVAEGDLVVALGDIESKDEQGKPVQNAYSDVWRFREGKMAELRAFVVPVDV</sequence>
<organism evidence="2 3">
    <name type="scientific">Massilia aurea</name>
    <dbReference type="NCBI Taxonomy" id="373040"/>
    <lineage>
        <taxon>Bacteria</taxon>
        <taxon>Pseudomonadati</taxon>
        <taxon>Pseudomonadota</taxon>
        <taxon>Betaproteobacteria</taxon>
        <taxon>Burkholderiales</taxon>
        <taxon>Oxalobacteraceae</taxon>
        <taxon>Telluria group</taxon>
        <taxon>Massilia</taxon>
    </lineage>
</organism>
<protein>
    <submittedName>
        <fullName evidence="2">Ketosteroid isomerase</fullName>
    </submittedName>
</protein>
<evidence type="ECO:0000259" key="1">
    <source>
        <dbReference type="Pfam" id="PF12680"/>
    </source>
</evidence>
<accession>A0A422QJY3</accession>
<name>A0A422QJY3_9BURK</name>
<dbReference type="PANTHER" id="PTHR41252:SF1">
    <property type="entry name" value="BLR2505 PROTEIN"/>
    <property type="match status" value="1"/>
</dbReference>
<dbReference type="SUPFAM" id="SSF54427">
    <property type="entry name" value="NTF2-like"/>
    <property type="match status" value="1"/>
</dbReference>